<comment type="subcellular location">
    <subcellularLocation>
        <location evidence="1">Cell membrane</location>
        <topology evidence="1">Multi-pass membrane protein</topology>
    </subcellularLocation>
</comment>
<feature type="transmembrane region" description="Helical" evidence="8">
    <location>
        <begin position="120"/>
        <end position="146"/>
    </location>
</feature>
<feature type="transmembrane region" description="Helical" evidence="8">
    <location>
        <begin position="312"/>
        <end position="330"/>
    </location>
</feature>
<evidence type="ECO:0000256" key="7">
    <source>
        <dbReference type="ARBA" id="ARBA00023170"/>
    </source>
</evidence>
<feature type="non-terminal residue" evidence="9">
    <location>
        <position position="1"/>
    </location>
</feature>
<evidence type="ECO:0000313" key="10">
    <source>
        <dbReference type="Proteomes" id="UP000037069"/>
    </source>
</evidence>
<evidence type="ECO:0000256" key="1">
    <source>
        <dbReference type="ARBA" id="ARBA00004651"/>
    </source>
</evidence>
<keyword evidence="6 8" id="KW-0472">Membrane</keyword>
<proteinExistence type="inferred from homology"/>
<dbReference type="GO" id="GO:0033041">
    <property type="term" value="F:sweet taste receptor activity"/>
    <property type="evidence" value="ECO:0007669"/>
    <property type="project" value="TreeGrafter"/>
</dbReference>
<dbReference type="AlphaFoldDB" id="A0A0L0CDT0"/>
<feature type="transmembrane region" description="Helical" evidence="8">
    <location>
        <begin position="207"/>
        <end position="228"/>
    </location>
</feature>
<dbReference type="OrthoDB" id="5800391at2759"/>
<gene>
    <name evidence="9" type="ORF">FF38_10432</name>
</gene>
<feature type="transmembrane region" description="Helical" evidence="8">
    <location>
        <begin position="28"/>
        <end position="49"/>
    </location>
</feature>
<keyword evidence="10" id="KW-1185">Reference proteome</keyword>
<evidence type="ECO:0000313" key="9">
    <source>
        <dbReference type="EMBL" id="KNC30395.1"/>
    </source>
</evidence>
<dbReference type="PIRSF" id="PIRSF038981">
    <property type="entry name" value="GRP"/>
    <property type="match status" value="1"/>
</dbReference>
<keyword evidence="5 8" id="KW-1133">Transmembrane helix</keyword>
<dbReference type="GO" id="GO:0005886">
    <property type="term" value="C:plasma membrane"/>
    <property type="evidence" value="ECO:0007669"/>
    <property type="project" value="UniProtKB-SubCell"/>
</dbReference>
<evidence type="ECO:0000256" key="8">
    <source>
        <dbReference type="SAM" id="Phobius"/>
    </source>
</evidence>
<feature type="non-terminal residue" evidence="9">
    <location>
        <position position="423"/>
    </location>
</feature>
<dbReference type="Proteomes" id="UP000037069">
    <property type="component" value="Unassembled WGS sequence"/>
</dbReference>
<comment type="similarity">
    <text evidence="2">Belongs to the insect chemoreceptor superfamily. Gustatory receptor (GR) family. Gr5a subfamily.</text>
</comment>
<evidence type="ECO:0000256" key="2">
    <source>
        <dbReference type="ARBA" id="ARBA00005327"/>
    </source>
</evidence>
<feature type="transmembrane region" description="Helical" evidence="8">
    <location>
        <begin position="281"/>
        <end position="300"/>
    </location>
</feature>
<evidence type="ECO:0000256" key="3">
    <source>
        <dbReference type="ARBA" id="ARBA00022475"/>
    </source>
</evidence>
<keyword evidence="4 8" id="KW-0812">Transmembrane</keyword>
<keyword evidence="3" id="KW-1003">Cell membrane</keyword>
<evidence type="ECO:0000256" key="5">
    <source>
        <dbReference type="ARBA" id="ARBA00022989"/>
    </source>
</evidence>
<protein>
    <submittedName>
        <fullName evidence="9">Putative gustatory receptor 64c</fullName>
    </submittedName>
</protein>
<dbReference type="PANTHER" id="PTHR21421">
    <property type="entry name" value="GUSTATORY RECEPTOR"/>
    <property type="match status" value="1"/>
</dbReference>
<dbReference type="Pfam" id="PF06151">
    <property type="entry name" value="Trehalose_recp"/>
    <property type="match status" value="2"/>
</dbReference>
<evidence type="ECO:0000256" key="6">
    <source>
        <dbReference type="ARBA" id="ARBA00023136"/>
    </source>
</evidence>
<sequence>LVLSRFFGIFPITGAWPTTDVEKVTFKWLTLPVLSTAVMMGFATLDVCLTFRMMSEQGLKLTTTGPLSFSIECLSAFIVFLCLSRNWPNLIKSTRRLENIFSQHLYTCKESKKFSQRIRFLGWMFLFCSVIEHSFYVSSGIYSNYLQIKQCNLTVNFWHNYYVRERLQIFSLVSYTVWLVPLLQVWHKRDFFNNLIFLKFKFLIFNYKQWITISMTFVWNFIDIFLILTCRGLAIRFRQFDWCIKCHIKKNMPNDFWLKRRQDFLTLSDLFQQYDDKLSNLVLLSSAQNMYFMASHIFYIFHLTRENFMMDIYFWFSFAFVAFRSFYMMLTASRIHDTTNDIIASMYEIPTAHWCLELKRLNEVIVSDLFAISGRGFFFITRRLMLAVCVVRLWNSPAKKRLQWKPWTHRITGTSMQYWPCDR</sequence>
<feature type="transmembrane region" description="Helical" evidence="8">
    <location>
        <begin position="69"/>
        <end position="87"/>
    </location>
</feature>
<comment type="caution">
    <text evidence="9">The sequence shown here is derived from an EMBL/GenBank/DDBJ whole genome shotgun (WGS) entry which is preliminary data.</text>
</comment>
<feature type="transmembrane region" description="Helical" evidence="8">
    <location>
        <begin position="167"/>
        <end position="187"/>
    </location>
</feature>
<organism evidence="9 10">
    <name type="scientific">Lucilia cuprina</name>
    <name type="common">Green bottle fly</name>
    <name type="synonym">Australian sheep blowfly</name>
    <dbReference type="NCBI Taxonomy" id="7375"/>
    <lineage>
        <taxon>Eukaryota</taxon>
        <taxon>Metazoa</taxon>
        <taxon>Ecdysozoa</taxon>
        <taxon>Arthropoda</taxon>
        <taxon>Hexapoda</taxon>
        <taxon>Insecta</taxon>
        <taxon>Pterygota</taxon>
        <taxon>Neoptera</taxon>
        <taxon>Endopterygota</taxon>
        <taxon>Diptera</taxon>
        <taxon>Brachycera</taxon>
        <taxon>Muscomorpha</taxon>
        <taxon>Oestroidea</taxon>
        <taxon>Calliphoridae</taxon>
        <taxon>Luciliinae</taxon>
        <taxon>Lucilia</taxon>
    </lineage>
</organism>
<dbReference type="PANTHER" id="PTHR21421:SF35">
    <property type="entry name" value="GUSTATORY RECEPTOR FOR SUGAR TASTE 64B-RELATED"/>
    <property type="match status" value="1"/>
</dbReference>
<dbReference type="OMA" id="MGYFFVT"/>
<accession>A0A0L0CDT0</accession>
<name>A0A0L0CDT0_LUCCU</name>
<dbReference type="EMBL" id="JRES01000533">
    <property type="protein sequence ID" value="KNC30395.1"/>
    <property type="molecule type" value="Genomic_DNA"/>
</dbReference>
<evidence type="ECO:0000256" key="4">
    <source>
        <dbReference type="ARBA" id="ARBA00022692"/>
    </source>
</evidence>
<keyword evidence="7 9" id="KW-0675">Receptor</keyword>
<dbReference type="InterPro" id="IPR009318">
    <property type="entry name" value="Gustatory_rcpt"/>
</dbReference>
<reference evidence="9 10" key="1">
    <citation type="journal article" date="2015" name="Nat. Commun.">
        <title>Lucilia cuprina genome unlocks parasitic fly biology to underpin future interventions.</title>
        <authorList>
            <person name="Anstead C.A."/>
            <person name="Korhonen P.K."/>
            <person name="Young N.D."/>
            <person name="Hall R.S."/>
            <person name="Jex A.R."/>
            <person name="Murali S.C."/>
            <person name="Hughes D.S."/>
            <person name="Lee S.F."/>
            <person name="Perry T."/>
            <person name="Stroehlein A.J."/>
            <person name="Ansell B.R."/>
            <person name="Breugelmans B."/>
            <person name="Hofmann A."/>
            <person name="Qu J."/>
            <person name="Dugan S."/>
            <person name="Lee S.L."/>
            <person name="Chao H."/>
            <person name="Dinh H."/>
            <person name="Han Y."/>
            <person name="Doddapaneni H.V."/>
            <person name="Worley K.C."/>
            <person name="Muzny D.M."/>
            <person name="Ioannidis P."/>
            <person name="Waterhouse R.M."/>
            <person name="Zdobnov E.M."/>
            <person name="James P.J."/>
            <person name="Bagnall N.H."/>
            <person name="Kotze A.C."/>
            <person name="Gibbs R.A."/>
            <person name="Richards S."/>
            <person name="Batterham P."/>
            <person name="Gasser R.B."/>
        </authorList>
    </citation>
    <scope>NUCLEOTIDE SEQUENCE [LARGE SCALE GENOMIC DNA]</scope>
    <source>
        <strain evidence="9 10">LS</strain>
        <tissue evidence="9">Full body</tissue>
    </source>
</reference>